<dbReference type="EMBL" id="QEFP01000003">
    <property type="protein sequence ID" value="PVU68794.1"/>
    <property type="molecule type" value="Genomic_DNA"/>
</dbReference>
<reference evidence="9" key="3">
    <citation type="submission" date="2017-05" db="EMBL/GenBank/DDBJ databases">
        <authorList>
            <person name="Song R."/>
            <person name="Chenine A.L."/>
            <person name="Ruprecht R.M."/>
        </authorList>
    </citation>
    <scope>NUCLEOTIDE SEQUENCE</scope>
    <source>
        <strain evidence="9">SCGC AB-777_F03</strain>
    </source>
</reference>
<evidence type="ECO:0000313" key="8">
    <source>
        <dbReference type="EMBL" id="MCC5447038.1"/>
    </source>
</evidence>
<keyword evidence="2 6" id="KW-0863">Zinc-finger</keyword>
<dbReference type="InterPro" id="IPR022845">
    <property type="entry name" value="Ribosomal_eS31_arc"/>
</dbReference>
<evidence type="ECO:0000256" key="2">
    <source>
        <dbReference type="ARBA" id="ARBA00022771"/>
    </source>
</evidence>
<evidence type="ECO:0000259" key="7">
    <source>
        <dbReference type="SMART" id="SM01402"/>
    </source>
</evidence>
<reference evidence="8" key="2">
    <citation type="submission" date="2017-05" db="EMBL/GenBank/DDBJ databases">
        <authorList>
            <person name="Munson-Mcgee J.H."/>
        </authorList>
    </citation>
    <scope>NUCLEOTIDE SEQUENCE</scope>
    <source>
        <strain evidence="8">SCGC AB-777_F03</strain>
    </source>
</reference>
<feature type="binding site" evidence="6">
    <location>
        <position position="46"/>
    </location>
    <ligand>
        <name>Zn(2+)</name>
        <dbReference type="ChEBI" id="CHEBI:29105"/>
    </ligand>
</feature>
<organism evidence="9">
    <name type="scientific">Nanobsidianus stetteri</name>
    <dbReference type="NCBI Taxonomy" id="1294122"/>
    <lineage>
        <taxon>Archaea</taxon>
        <taxon>Nanobdellota</taxon>
        <taxon>Candidatus Nanoarchaeia</taxon>
        <taxon>Nanoarchaeales</taxon>
        <taxon>Nanopusillaceae</taxon>
        <taxon>Candidatus Nanobsidianus</taxon>
    </lineage>
</organism>
<keyword evidence="5 6" id="KW-0687">Ribonucleoprotein</keyword>
<dbReference type="RefSeq" id="WP_228615266.1">
    <property type="nucleotide sequence ID" value="NZ_QEFP02000006.1"/>
</dbReference>
<proteinExistence type="inferred from homology"/>
<dbReference type="GO" id="GO:1990904">
    <property type="term" value="C:ribonucleoprotein complex"/>
    <property type="evidence" value="ECO:0007669"/>
    <property type="project" value="UniProtKB-KW"/>
</dbReference>
<dbReference type="GO" id="GO:0005840">
    <property type="term" value="C:ribosome"/>
    <property type="evidence" value="ECO:0007669"/>
    <property type="project" value="UniProtKB-KW"/>
</dbReference>
<evidence type="ECO:0000256" key="4">
    <source>
        <dbReference type="ARBA" id="ARBA00022980"/>
    </source>
</evidence>
<protein>
    <recommendedName>
        <fullName evidence="6">Small ribosomal subunit protein eS31</fullName>
    </recommendedName>
</protein>
<dbReference type="Proteomes" id="UP000245509">
    <property type="component" value="Unassembled WGS sequence"/>
</dbReference>
<dbReference type="InterPro" id="IPR002906">
    <property type="entry name" value="Ribosomal_eS31"/>
</dbReference>
<gene>
    <name evidence="6" type="primary">rps27ae</name>
    <name evidence="8" type="ORF">DDW03_001310</name>
    <name evidence="9" type="ORF">DDW03_01080</name>
</gene>
<dbReference type="HAMAP" id="MF_00777">
    <property type="entry name" value="Ribosomal_eS31"/>
    <property type="match status" value="1"/>
</dbReference>
<comment type="caution">
    <text evidence="9">The sequence shown here is derived from an EMBL/GenBank/DDBJ whole genome shotgun (WGS) entry which is preliminary data.</text>
</comment>
<name>A0A2T9WLU0_NANST</name>
<comment type="similarity">
    <text evidence="6">Belongs to the eukaryotic ribosomal protein eS31 family.</text>
</comment>
<dbReference type="NCBIfam" id="NF001669">
    <property type="entry name" value="PRK00432.1"/>
    <property type="match status" value="1"/>
</dbReference>
<dbReference type="InterPro" id="IPR011332">
    <property type="entry name" value="Ribosomal_zn-bd"/>
</dbReference>
<keyword evidence="1 6" id="KW-0479">Metal-binding</keyword>
<feature type="binding site" evidence="6">
    <location>
        <position position="43"/>
    </location>
    <ligand>
        <name>Zn(2+)</name>
        <dbReference type="ChEBI" id="CHEBI:29105"/>
    </ligand>
</feature>
<dbReference type="GO" id="GO:0008270">
    <property type="term" value="F:zinc ion binding"/>
    <property type="evidence" value="ECO:0007669"/>
    <property type="project" value="UniProtKB-UniRule"/>
</dbReference>
<comment type="cofactor">
    <cofactor evidence="6">
        <name>Zn(2+)</name>
        <dbReference type="ChEBI" id="CHEBI:29105"/>
    </cofactor>
    <text evidence="6">Binds 1 zinc ion per subunit.</text>
</comment>
<dbReference type="Gene3D" id="6.20.50.180">
    <property type="match status" value="1"/>
</dbReference>
<reference evidence="9" key="1">
    <citation type="journal article" date="2015" name="Appl. Environ. Microbiol.">
        <title>Nanoarchaeota, Their Sulfolobales Host, and Nanoarchaeota Virus Distribution across Yellowstone National Park Hot Springs.</title>
        <authorList>
            <person name="Munson-McGee J.H."/>
            <person name="Field E.K."/>
            <person name="Bateson M."/>
            <person name="Rooney C."/>
            <person name="Stepanauskas R."/>
            <person name="Young M.J."/>
        </authorList>
    </citation>
    <scope>NUCLEOTIDE SEQUENCE [LARGE SCALE GENOMIC DNA]</scope>
    <source>
        <strain evidence="9">SCGC AB-777_F03</strain>
    </source>
</reference>
<feature type="binding site" evidence="6">
    <location>
        <position position="27"/>
    </location>
    <ligand>
        <name>Zn(2+)</name>
        <dbReference type="ChEBI" id="CHEBI:29105"/>
    </ligand>
</feature>
<keyword evidence="3 6" id="KW-0862">Zinc</keyword>
<accession>A0A2T9WLU0</accession>
<dbReference type="SMART" id="SM01402">
    <property type="entry name" value="Ribosomal_S27"/>
    <property type="match status" value="1"/>
</dbReference>
<reference evidence="8" key="4">
    <citation type="submission" date="2021-11" db="EMBL/GenBank/DDBJ databases">
        <authorList>
            <person name="Munson-Mcgee J."/>
            <person name="Field E."/>
            <person name="Bateson M."/>
            <person name="Rooney C."/>
            <person name="Stepanauskas R."/>
            <person name="Young M."/>
        </authorList>
    </citation>
    <scope>NUCLEOTIDE SEQUENCE</scope>
    <source>
        <strain evidence="8">SCGC AB-777_F03</strain>
    </source>
</reference>
<comment type="caution">
    <text evidence="6">Lacks conserved residue(s) required for the propagation of feature annotation.</text>
</comment>
<evidence type="ECO:0000256" key="3">
    <source>
        <dbReference type="ARBA" id="ARBA00022833"/>
    </source>
</evidence>
<dbReference type="SUPFAM" id="SSF57829">
    <property type="entry name" value="Zn-binding ribosomal proteins"/>
    <property type="match status" value="1"/>
</dbReference>
<sequence>MSEKKDLKILRLYKVEDNKVVRLKKICPKCGRFMAEHKDRYHCGYCGYTEFKQNIEKRYIKEIGIQV</sequence>
<feature type="binding site" evidence="6">
    <location>
        <position position="30"/>
    </location>
    <ligand>
        <name>Zn(2+)</name>
        <dbReference type="ChEBI" id="CHEBI:29105"/>
    </ligand>
</feature>
<evidence type="ECO:0000256" key="1">
    <source>
        <dbReference type="ARBA" id="ARBA00022723"/>
    </source>
</evidence>
<evidence type="ECO:0000313" key="9">
    <source>
        <dbReference type="EMBL" id="PVU68794.1"/>
    </source>
</evidence>
<evidence type="ECO:0000256" key="5">
    <source>
        <dbReference type="ARBA" id="ARBA00023274"/>
    </source>
</evidence>
<dbReference type="GO" id="GO:0006412">
    <property type="term" value="P:translation"/>
    <property type="evidence" value="ECO:0007669"/>
    <property type="project" value="UniProtKB-UniRule"/>
</dbReference>
<dbReference type="GO" id="GO:0003735">
    <property type="term" value="F:structural constituent of ribosome"/>
    <property type="evidence" value="ECO:0007669"/>
    <property type="project" value="InterPro"/>
</dbReference>
<evidence type="ECO:0000256" key="6">
    <source>
        <dbReference type="HAMAP-Rule" id="MF_00777"/>
    </source>
</evidence>
<keyword evidence="4 6" id="KW-0689">Ribosomal protein</keyword>
<dbReference type="EMBL" id="QEFP02000006">
    <property type="protein sequence ID" value="MCC5447038.1"/>
    <property type="molecule type" value="Genomic_DNA"/>
</dbReference>
<feature type="domain" description="Small ribosomal subunit protein eS31" evidence="7">
    <location>
        <begin position="9"/>
        <end position="49"/>
    </location>
</feature>
<comment type="subunit">
    <text evidence="6">Part of the 30S ribosomal subunit.</text>
</comment>
<dbReference type="AlphaFoldDB" id="A0A2T9WLU0"/>
<dbReference type="Pfam" id="PF01599">
    <property type="entry name" value="Ribosomal_S27"/>
    <property type="match status" value="1"/>
</dbReference>